<evidence type="ECO:0008006" key="3">
    <source>
        <dbReference type="Google" id="ProtNLM"/>
    </source>
</evidence>
<dbReference type="KEGG" id="rpb:RPB_0027"/>
<dbReference type="Proteomes" id="UP000008809">
    <property type="component" value="Chromosome"/>
</dbReference>
<dbReference type="HOGENOM" id="CLU_2275310_0_0_5"/>
<accession>Q2J471</accession>
<dbReference type="EMBL" id="CP000250">
    <property type="protein sequence ID" value="ABD04739.1"/>
    <property type="molecule type" value="Genomic_DNA"/>
</dbReference>
<protein>
    <recommendedName>
        <fullName evidence="3">DUF3467 domain-containing protein</fullName>
    </recommendedName>
</protein>
<keyword evidence="2" id="KW-1185">Reference proteome</keyword>
<organism evidence="1 2">
    <name type="scientific">Rhodopseudomonas palustris (strain HaA2)</name>
    <dbReference type="NCBI Taxonomy" id="316058"/>
    <lineage>
        <taxon>Bacteria</taxon>
        <taxon>Pseudomonadati</taxon>
        <taxon>Pseudomonadota</taxon>
        <taxon>Alphaproteobacteria</taxon>
        <taxon>Hyphomicrobiales</taxon>
        <taxon>Nitrobacteraceae</taxon>
        <taxon>Rhodopseudomonas</taxon>
    </lineage>
</organism>
<reference evidence="1 2" key="1">
    <citation type="submission" date="2006-01" db="EMBL/GenBank/DDBJ databases">
        <title>Complete sequence of Rhodopseudomonas palustris HaA2.</title>
        <authorList>
            <consortium name="US DOE Joint Genome Institute"/>
            <person name="Copeland A."/>
            <person name="Lucas S."/>
            <person name="Lapidus A."/>
            <person name="Barry K."/>
            <person name="Detter J.C."/>
            <person name="Glavina T."/>
            <person name="Hammon N."/>
            <person name="Israni S."/>
            <person name="Pitluck S."/>
            <person name="Chain P."/>
            <person name="Malfatti S."/>
            <person name="Shin M."/>
            <person name="Vergez L."/>
            <person name="Schmutz J."/>
            <person name="Larimer F."/>
            <person name="Land M."/>
            <person name="Hauser L."/>
            <person name="Pelletier D.A."/>
            <person name="Kyrpides N."/>
            <person name="Anderson I."/>
            <person name="Oda Y."/>
            <person name="Harwood C.S."/>
            <person name="Richardson P."/>
        </authorList>
    </citation>
    <scope>NUCLEOTIDE SEQUENCE [LARGE SCALE GENOMIC DNA]</scope>
    <source>
        <strain evidence="1 2">HaA2</strain>
    </source>
</reference>
<evidence type="ECO:0000313" key="1">
    <source>
        <dbReference type="EMBL" id="ABD04739.1"/>
    </source>
</evidence>
<name>Q2J471_RHOP2</name>
<dbReference type="eggNOG" id="ENOG50302DC">
    <property type="taxonomic scope" value="Bacteria"/>
</dbReference>
<sequence>MAHKGDTRRATREIAVSESNDKSADIINYVDIPTASHVYFDIAPAHGVMANNVEIELAARTLNPLSDGSVEVKFVTTARLRCSQAGALHLRNALDAVLKMFEASQQSPAAASKLN</sequence>
<gene>
    <name evidence="1" type="ordered locus">RPB_0027</name>
</gene>
<proteinExistence type="predicted"/>
<evidence type="ECO:0000313" key="2">
    <source>
        <dbReference type="Proteomes" id="UP000008809"/>
    </source>
</evidence>
<dbReference type="AlphaFoldDB" id="Q2J471"/>
<dbReference type="STRING" id="316058.RPB_0027"/>